<sequence>MTTTRQSKKLAKLAILGVGFLFSSQAMFGTVSNKPTASTTPAADNSTIFKDTQKLATDSNQATAENWMSFGFLF</sequence>
<dbReference type="AlphaFoldDB" id="A0A3L9DPX3"/>
<proteinExistence type="predicted"/>
<dbReference type="RefSeq" id="WP_121836235.1">
    <property type="nucleotide sequence ID" value="NZ_CP163513.1"/>
</dbReference>
<reference evidence="2 3" key="1">
    <citation type="submission" date="2018-10" db="EMBL/GenBank/DDBJ databases">
        <title>Streptococcus hillyeri sp. nov., isolated from equine tracheal sample.</title>
        <authorList>
            <person name="Macfadyen A.C."/>
            <person name="Waller A."/>
            <person name="Paterson G.K."/>
        </authorList>
    </citation>
    <scope>NUCLEOTIDE SEQUENCE [LARGE SCALE GENOMIC DNA]</scope>
    <source>
        <strain evidence="2 3">28462</strain>
    </source>
</reference>
<dbReference type="EMBL" id="RCVM01000023">
    <property type="protein sequence ID" value="RLY01709.1"/>
    <property type="molecule type" value="Genomic_DNA"/>
</dbReference>
<gene>
    <name evidence="2" type="ORF">EAF07_09045</name>
</gene>
<keyword evidence="3" id="KW-1185">Reference proteome</keyword>
<keyword evidence="1" id="KW-0732">Signal</keyword>
<organism evidence="2 3">
    <name type="scientific">Streptococcus hillyeri</name>
    <dbReference type="NCBI Taxonomy" id="2282420"/>
    <lineage>
        <taxon>Bacteria</taxon>
        <taxon>Bacillati</taxon>
        <taxon>Bacillota</taxon>
        <taxon>Bacilli</taxon>
        <taxon>Lactobacillales</taxon>
        <taxon>Streptococcaceae</taxon>
        <taxon>Streptococcus</taxon>
    </lineage>
</organism>
<protein>
    <submittedName>
        <fullName evidence="2">Uncharacterized protein</fullName>
    </submittedName>
</protein>
<name>A0A3L9DPX3_9STRE</name>
<dbReference type="Proteomes" id="UP000279194">
    <property type="component" value="Unassembled WGS sequence"/>
</dbReference>
<accession>A0A3L9DPX3</accession>
<feature type="chain" id="PRO_5018008188" evidence="1">
    <location>
        <begin position="29"/>
        <end position="74"/>
    </location>
</feature>
<comment type="caution">
    <text evidence="2">The sequence shown here is derived from an EMBL/GenBank/DDBJ whole genome shotgun (WGS) entry which is preliminary data.</text>
</comment>
<feature type="signal peptide" evidence="1">
    <location>
        <begin position="1"/>
        <end position="28"/>
    </location>
</feature>
<evidence type="ECO:0000313" key="3">
    <source>
        <dbReference type="Proteomes" id="UP000279194"/>
    </source>
</evidence>
<evidence type="ECO:0000313" key="2">
    <source>
        <dbReference type="EMBL" id="RLY01709.1"/>
    </source>
</evidence>
<evidence type="ECO:0000256" key="1">
    <source>
        <dbReference type="SAM" id="SignalP"/>
    </source>
</evidence>